<evidence type="ECO:0000313" key="1">
    <source>
        <dbReference type="EMBL" id="KAL0122307.1"/>
    </source>
</evidence>
<evidence type="ECO:0000313" key="2">
    <source>
        <dbReference type="Proteomes" id="UP001430953"/>
    </source>
</evidence>
<dbReference type="Proteomes" id="UP001430953">
    <property type="component" value="Unassembled WGS sequence"/>
</dbReference>
<sequence length="84" mass="9126">MSLVPVSAQQDLIFSFCVCVCVERKETRDLSNANISCLQEQPLISRALSATNCDKLLSVPSYVIFALCVALPLRDVVCSCETGV</sequence>
<gene>
    <name evidence="1" type="ORF">PUN28_007206</name>
</gene>
<accession>A0AAW2G7Y9</accession>
<name>A0AAW2G7Y9_9HYME</name>
<keyword evidence="2" id="KW-1185">Reference proteome</keyword>
<organism evidence="1 2">
    <name type="scientific">Cardiocondyla obscurior</name>
    <dbReference type="NCBI Taxonomy" id="286306"/>
    <lineage>
        <taxon>Eukaryota</taxon>
        <taxon>Metazoa</taxon>
        <taxon>Ecdysozoa</taxon>
        <taxon>Arthropoda</taxon>
        <taxon>Hexapoda</taxon>
        <taxon>Insecta</taxon>
        <taxon>Pterygota</taxon>
        <taxon>Neoptera</taxon>
        <taxon>Endopterygota</taxon>
        <taxon>Hymenoptera</taxon>
        <taxon>Apocrita</taxon>
        <taxon>Aculeata</taxon>
        <taxon>Formicoidea</taxon>
        <taxon>Formicidae</taxon>
        <taxon>Myrmicinae</taxon>
        <taxon>Cardiocondyla</taxon>
    </lineage>
</organism>
<proteinExistence type="predicted"/>
<dbReference type="EMBL" id="JADYXP020000006">
    <property type="protein sequence ID" value="KAL0122307.1"/>
    <property type="molecule type" value="Genomic_DNA"/>
</dbReference>
<dbReference type="AlphaFoldDB" id="A0AAW2G7Y9"/>
<protein>
    <submittedName>
        <fullName evidence="1">Uncharacterized protein</fullName>
    </submittedName>
</protein>
<reference evidence="1 2" key="1">
    <citation type="submission" date="2023-03" db="EMBL/GenBank/DDBJ databases">
        <title>High recombination rates correlate with genetic variation in Cardiocondyla obscurior ants.</title>
        <authorList>
            <person name="Errbii M."/>
        </authorList>
    </citation>
    <scope>NUCLEOTIDE SEQUENCE [LARGE SCALE GENOMIC DNA]</scope>
    <source>
        <strain evidence="1">Alpha-2009</strain>
        <tissue evidence="1">Whole body</tissue>
    </source>
</reference>
<comment type="caution">
    <text evidence="1">The sequence shown here is derived from an EMBL/GenBank/DDBJ whole genome shotgun (WGS) entry which is preliminary data.</text>
</comment>